<dbReference type="Proteomes" id="UP001151760">
    <property type="component" value="Unassembled WGS sequence"/>
</dbReference>
<keyword evidence="2" id="KW-0548">Nucleotidyltransferase</keyword>
<dbReference type="EMBL" id="BQNB010009288">
    <property type="protein sequence ID" value="GJS61417.1"/>
    <property type="molecule type" value="Genomic_DNA"/>
</dbReference>
<evidence type="ECO:0000313" key="3">
    <source>
        <dbReference type="Proteomes" id="UP001151760"/>
    </source>
</evidence>
<comment type="caution">
    <text evidence="2">The sequence shown here is derived from an EMBL/GenBank/DDBJ whole genome shotgun (WGS) entry which is preliminary data.</text>
</comment>
<reference evidence="2" key="2">
    <citation type="submission" date="2022-01" db="EMBL/GenBank/DDBJ databases">
        <authorList>
            <person name="Yamashiro T."/>
            <person name="Shiraishi A."/>
            <person name="Satake H."/>
            <person name="Nakayama K."/>
        </authorList>
    </citation>
    <scope>NUCLEOTIDE SEQUENCE</scope>
</reference>
<keyword evidence="2" id="KW-0695">RNA-directed DNA polymerase</keyword>
<dbReference type="GO" id="GO:0003964">
    <property type="term" value="F:RNA-directed DNA polymerase activity"/>
    <property type="evidence" value="ECO:0007669"/>
    <property type="project" value="UniProtKB-KW"/>
</dbReference>
<name>A0ABQ4X8I3_9ASTR</name>
<organism evidence="2 3">
    <name type="scientific">Tanacetum coccineum</name>
    <dbReference type="NCBI Taxonomy" id="301880"/>
    <lineage>
        <taxon>Eukaryota</taxon>
        <taxon>Viridiplantae</taxon>
        <taxon>Streptophyta</taxon>
        <taxon>Embryophyta</taxon>
        <taxon>Tracheophyta</taxon>
        <taxon>Spermatophyta</taxon>
        <taxon>Magnoliopsida</taxon>
        <taxon>eudicotyledons</taxon>
        <taxon>Gunneridae</taxon>
        <taxon>Pentapetalae</taxon>
        <taxon>asterids</taxon>
        <taxon>campanulids</taxon>
        <taxon>Asterales</taxon>
        <taxon>Asteraceae</taxon>
        <taxon>Asteroideae</taxon>
        <taxon>Anthemideae</taxon>
        <taxon>Anthemidinae</taxon>
        <taxon>Tanacetum</taxon>
    </lineage>
</organism>
<proteinExistence type="predicted"/>
<protein>
    <submittedName>
        <fullName evidence="2">Reverse transcriptase domain-containing protein</fullName>
    </submittedName>
</protein>
<keyword evidence="2" id="KW-0808">Transferase</keyword>
<feature type="domain" description="CCHC-type" evidence="1">
    <location>
        <begin position="164"/>
        <end position="177"/>
    </location>
</feature>
<keyword evidence="3" id="KW-1185">Reference proteome</keyword>
<reference evidence="2" key="1">
    <citation type="journal article" date="2022" name="Int. J. Mol. Sci.">
        <title>Draft Genome of Tanacetum Coccineum: Genomic Comparison of Closely Related Tanacetum-Family Plants.</title>
        <authorList>
            <person name="Yamashiro T."/>
            <person name="Shiraishi A."/>
            <person name="Nakayama K."/>
            <person name="Satake H."/>
        </authorList>
    </citation>
    <scope>NUCLEOTIDE SEQUENCE</scope>
</reference>
<evidence type="ECO:0000313" key="2">
    <source>
        <dbReference type="EMBL" id="GJS61417.1"/>
    </source>
</evidence>
<evidence type="ECO:0000259" key="1">
    <source>
        <dbReference type="Pfam" id="PF00098"/>
    </source>
</evidence>
<gene>
    <name evidence="2" type="ORF">Tco_0656201</name>
</gene>
<dbReference type="InterPro" id="IPR001878">
    <property type="entry name" value="Znf_CCHC"/>
</dbReference>
<sequence>MALIRIRLRMYLEVTTALHQNFCGNDCSENRSPDAREKAYMIGWQDLDFDLYPRKENSEMLIYSIKIGHLQTSPFSIKRSYDYTVTSKLSIYFYWISVEFTLSSPLSDARNMGSRKELVEGTKCVLGGSQSQGYMGNAGNNQASGARVVNNVGNTGANQARVIRCYNCNGEGHIAKQADHVDAYDLDCDDEATVNAIFMENLSPVGSTNGDTVEPRYDSNILSEVPHYDTYHDTDVLNPSVQEMGYIENIVSNNKSYDELTSNNNVISYDDYMVSIGNNADNYVPPLVQNNDMILSVIEQTKSQVEKNRLHTIRIPAVAPSAEKRMRHSIAKNSLIRAHINSYGHPFNPPKFSFIVEIVLWLKQTLESSLVIHHPKRRPELQGLTSVHISSGLVLNQAASTSAKAPTKNDWDVLLQPIFDEYFKPLSVVSTPISAATLFPPDTVAASPSSTTIDKDAPS</sequence>
<dbReference type="Pfam" id="PF00098">
    <property type="entry name" value="zf-CCHC"/>
    <property type="match status" value="1"/>
</dbReference>
<accession>A0ABQ4X8I3</accession>